<evidence type="ECO:0000313" key="1">
    <source>
        <dbReference type="EMBL" id="ONI40284.1"/>
    </source>
</evidence>
<protein>
    <submittedName>
        <fullName evidence="1">Uncharacterized protein</fullName>
    </submittedName>
</protein>
<gene>
    <name evidence="1" type="ORF">AN640_08860</name>
</gene>
<sequence length="516" mass="59820">MLSNAVQYNLVNYLAQKHRNLCVVGDDDQSIYGWRGADIRNILDFEVDFEETNVIKLEQNYRSTKTIVEAAKQVVTNNEDRKEKSLWTESAEGELITVLEVDDEYKEAMAIVDTIKNHTKPYKEFAVLYRTNVQSRAIEEKMIQNSIPYRLLGGVRFYERKEIKDILAYLRVIANTKDEVALKRIINVPKRGIGQTTIDKITQYAGVNDMSFFESASIINEQQILPLATEMKILDFVNLIEGFRTIAAEGDLKTLIREIVENTFYKEYLEKNEPDDVEERMENIQELMSKARIYMKESDFPNLEGFLEEIALIADVDNYDQESDAVTLMTLHSSKGLEFPIVFIPGMEDGLFPSSRSYEKSILEEERRLAYVGITRAREKLYMLYTKKRMIYGETRENTISRFINEIDKNLVQFKSISSKRNDTTLVKKISNNSYNSTHSYKKSTDYQKTTLYTKKELNKITEEEEFFQGDIVKHKQFGQGMVLSVANKNGKIFVKVDFNGDTRELHAKIAKLQKL</sequence>
<name>A0ACC8XCF6_9FIRM</name>
<reference evidence="1" key="1">
    <citation type="submission" date="2016-08" db="EMBL/GenBank/DDBJ databases">
        <authorList>
            <person name="Ngugi D.K."/>
            <person name="Miyake S."/>
            <person name="Stingl U."/>
        </authorList>
    </citation>
    <scope>NUCLEOTIDE SEQUENCE</scope>
    <source>
        <strain evidence="1">SCG-D08WGA-EpuloA1</strain>
    </source>
</reference>
<evidence type="ECO:0000313" key="2">
    <source>
        <dbReference type="Proteomes" id="UP000188637"/>
    </source>
</evidence>
<dbReference type="Proteomes" id="UP000188637">
    <property type="component" value="Unassembled WGS sequence"/>
</dbReference>
<dbReference type="EMBL" id="LJHD01000242">
    <property type="protein sequence ID" value="ONI40284.1"/>
    <property type="molecule type" value="Genomic_DNA"/>
</dbReference>
<keyword evidence="2" id="KW-1185">Reference proteome</keyword>
<comment type="caution">
    <text evidence="1">The sequence shown here is derived from an EMBL/GenBank/DDBJ whole genome shotgun (WGS) entry which is preliminary data.</text>
</comment>
<accession>A0ACC8XCF6</accession>
<organism evidence="1 2">
    <name type="scientific">Candidatus Epulonipiscium fishelsonii</name>
    <dbReference type="NCBI Taxonomy" id="77094"/>
    <lineage>
        <taxon>Bacteria</taxon>
        <taxon>Bacillati</taxon>
        <taxon>Bacillota</taxon>
        <taxon>Clostridia</taxon>
        <taxon>Lachnospirales</taxon>
        <taxon>Lachnospiraceae</taxon>
        <taxon>Candidatus Epulonipiscium</taxon>
    </lineage>
</organism>
<proteinExistence type="predicted"/>